<protein>
    <recommendedName>
        <fullName evidence="4">Transposase</fullName>
    </recommendedName>
</protein>
<feature type="transmembrane region" description="Helical" evidence="1">
    <location>
        <begin position="110"/>
        <end position="136"/>
    </location>
</feature>
<keyword evidence="1" id="KW-0472">Membrane</keyword>
<sequence length="448" mass="50113">MVAVDNDISIKDVMGCELQFGTSKGSLKVAGWGLAAAVAPQGLRQWRKMAAAQGNSSTIYEPNTLHISSLNFTGTFEGHRPICLKSQIAIFFFLLGLGLLRFLLWRFFSFYFLLLTVLSLLPLLGSLFLLIVRGLLLISGLLSSRFGAVVLLMAKLPTGVASLLGLALVLLLSSIFSRVVGTLIFTVANFSAVVAGVVAASITALSTTTSTTTGRFAGRTIVKDDLHTGRLLSIRNPENAFKIKSLIKENPRITIRELSEDLDISFGTCQTIIKNDLHLKRSPGKFITHLLTNEQKEHCKKRAKTWSKCLILIPIGSKMLSWEMKNGCTDMIPRLRGNQTTCLLITFFDVKGLVHYEFVPEGQTINQQYYLDVLRRLREAVRQKRPKKWHPKNWLLHHDNALPHTAVTVQLYLAKHEIDSLPQPSYSPELAPNDFFLYPKIKKVLKRR</sequence>
<dbReference type="Gene3D" id="3.30.420.10">
    <property type="entry name" value="Ribonuclease H-like superfamily/Ribonuclease H"/>
    <property type="match status" value="1"/>
</dbReference>
<keyword evidence="3" id="KW-1185">Reference proteome</keyword>
<name>A0ABY6KTF4_9ARAC</name>
<reference evidence="2 3" key="1">
    <citation type="submission" date="2022-01" db="EMBL/GenBank/DDBJ databases">
        <title>A chromosomal length assembly of Cordylochernes scorpioides.</title>
        <authorList>
            <person name="Zeh D."/>
            <person name="Zeh J."/>
        </authorList>
    </citation>
    <scope>NUCLEOTIDE SEQUENCE [LARGE SCALE GENOMIC DNA]</scope>
    <source>
        <strain evidence="2">IN4F17</strain>
        <tissue evidence="2">Whole Body</tissue>
    </source>
</reference>
<keyword evidence="1" id="KW-1133">Transmembrane helix</keyword>
<dbReference type="Proteomes" id="UP001235939">
    <property type="component" value="Chromosome 09"/>
</dbReference>
<dbReference type="PANTHER" id="PTHR46060">
    <property type="entry name" value="MARINER MOS1 TRANSPOSASE-LIKE PROTEIN"/>
    <property type="match status" value="1"/>
</dbReference>
<dbReference type="InterPro" id="IPR001888">
    <property type="entry name" value="Transposase_1"/>
</dbReference>
<evidence type="ECO:0008006" key="4">
    <source>
        <dbReference type="Google" id="ProtNLM"/>
    </source>
</evidence>
<dbReference type="EMBL" id="CP092871">
    <property type="protein sequence ID" value="UYV72145.1"/>
    <property type="molecule type" value="Genomic_DNA"/>
</dbReference>
<dbReference type="Pfam" id="PF13412">
    <property type="entry name" value="HTH_24"/>
    <property type="match status" value="1"/>
</dbReference>
<gene>
    <name evidence="2" type="ORF">LAZ67_9001957</name>
</gene>
<feature type="transmembrane region" description="Helical" evidence="1">
    <location>
        <begin position="88"/>
        <end position="104"/>
    </location>
</feature>
<organism evidence="2 3">
    <name type="scientific">Cordylochernes scorpioides</name>
    <dbReference type="NCBI Taxonomy" id="51811"/>
    <lineage>
        <taxon>Eukaryota</taxon>
        <taxon>Metazoa</taxon>
        <taxon>Ecdysozoa</taxon>
        <taxon>Arthropoda</taxon>
        <taxon>Chelicerata</taxon>
        <taxon>Arachnida</taxon>
        <taxon>Pseudoscorpiones</taxon>
        <taxon>Cheliferoidea</taxon>
        <taxon>Chernetidae</taxon>
        <taxon>Cordylochernes</taxon>
    </lineage>
</organism>
<evidence type="ECO:0000256" key="1">
    <source>
        <dbReference type="SAM" id="Phobius"/>
    </source>
</evidence>
<evidence type="ECO:0000313" key="3">
    <source>
        <dbReference type="Proteomes" id="UP001235939"/>
    </source>
</evidence>
<dbReference type="InterPro" id="IPR052709">
    <property type="entry name" value="Transposase-MT_Hybrid"/>
</dbReference>
<dbReference type="Pfam" id="PF01359">
    <property type="entry name" value="Transposase_1"/>
    <property type="match status" value="1"/>
</dbReference>
<dbReference type="InterPro" id="IPR036397">
    <property type="entry name" value="RNaseH_sf"/>
</dbReference>
<keyword evidence="1" id="KW-0812">Transmembrane</keyword>
<evidence type="ECO:0000313" key="2">
    <source>
        <dbReference type="EMBL" id="UYV72145.1"/>
    </source>
</evidence>
<proteinExistence type="predicted"/>
<dbReference type="PANTHER" id="PTHR46060:SF1">
    <property type="entry name" value="MARINER MOS1 TRANSPOSASE-LIKE PROTEIN"/>
    <property type="match status" value="1"/>
</dbReference>
<feature type="transmembrane region" description="Helical" evidence="1">
    <location>
        <begin position="148"/>
        <end position="176"/>
    </location>
</feature>
<feature type="transmembrane region" description="Helical" evidence="1">
    <location>
        <begin position="182"/>
        <end position="205"/>
    </location>
</feature>
<accession>A0ABY6KTF4</accession>